<evidence type="ECO:0000256" key="1">
    <source>
        <dbReference type="ARBA" id="ARBA00004377"/>
    </source>
</evidence>
<dbReference type="InterPro" id="IPR023229">
    <property type="entry name" value="T2SS_M_periplasmic_sf"/>
</dbReference>
<evidence type="ECO:0000256" key="10">
    <source>
        <dbReference type="SAM" id="Phobius"/>
    </source>
</evidence>
<comment type="subcellular location">
    <subcellularLocation>
        <location evidence="1">Cell inner membrane</location>
        <topology evidence="1">Single-pass membrane protein</topology>
    </subcellularLocation>
</comment>
<dbReference type="PIRSF" id="PIRSF006291">
    <property type="entry name" value="GspM"/>
    <property type="match status" value="1"/>
</dbReference>
<dbReference type="Proteomes" id="UP001167864">
    <property type="component" value="Unassembled WGS sequence"/>
</dbReference>
<proteinExistence type="inferred from homology"/>
<keyword evidence="5" id="KW-0997">Cell inner membrane</keyword>
<keyword evidence="7" id="KW-0653">Protein transport</keyword>
<comment type="caution">
    <text evidence="11">The sequence shown here is derived from an EMBL/GenBank/DDBJ whole genome shotgun (WGS) entry which is preliminary data.</text>
</comment>
<feature type="transmembrane region" description="Helical" evidence="10">
    <location>
        <begin position="37"/>
        <end position="56"/>
    </location>
</feature>
<dbReference type="GO" id="GO:0005886">
    <property type="term" value="C:plasma membrane"/>
    <property type="evidence" value="ECO:0007669"/>
    <property type="project" value="UniProtKB-SubCell"/>
</dbReference>
<dbReference type="GO" id="GO:0015628">
    <property type="term" value="P:protein secretion by the type II secretion system"/>
    <property type="evidence" value="ECO:0007669"/>
    <property type="project" value="InterPro"/>
</dbReference>
<accession>A0AAW7K6A2</accession>
<dbReference type="InterPro" id="IPR007690">
    <property type="entry name" value="T2SS_GspM"/>
</dbReference>
<keyword evidence="3" id="KW-0813">Transport</keyword>
<organism evidence="11 12">
    <name type="scientific">Yersinia nurmii</name>
    <dbReference type="NCBI Taxonomy" id="685706"/>
    <lineage>
        <taxon>Bacteria</taxon>
        <taxon>Pseudomonadati</taxon>
        <taxon>Pseudomonadota</taxon>
        <taxon>Gammaproteobacteria</taxon>
        <taxon>Enterobacterales</taxon>
        <taxon>Yersiniaceae</taxon>
        <taxon>Yersinia</taxon>
    </lineage>
</organism>
<evidence type="ECO:0000256" key="6">
    <source>
        <dbReference type="ARBA" id="ARBA00022692"/>
    </source>
</evidence>
<protein>
    <submittedName>
        <fullName evidence="11">Type II secretion system protein M</fullName>
    </submittedName>
</protein>
<comment type="similarity">
    <text evidence="2">Belongs to the GSP M family.</text>
</comment>
<evidence type="ECO:0000313" key="11">
    <source>
        <dbReference type="EMBL" id="MDN0086070.1"/>
    </source>
</evidence>
<keyword evidence="6 10" id="KW-0812">Transmembrane</keyword>
<dbReference type="Gene3D" id="3.30.1360.100">
    <property type="entry name" value="General secretion pathway protein M, EpsM"/>
    <property type="match status" value="1"/>
</dbReference>
<evidence type="ECO:0000256" key="8">
    <source>
        <dbReference type="ARBA" id="ARBA00022989"/>
    </source>
</evidence>
<evidence type="ECO:0000256" key="2">
    <source>
        <dbReference type="ARBA" id="ARBA00010637"/>
    </source>
</evidence>
<sequence length="182" mass="20608">MRLNLRPLYQRVVSNGMSIGGDILTHHWQPRSTREKWLIGVALCSLILAGYYWGVWQPLTRQIAQQEGVLQQQRALIAKMRAAAPEISAWRQQTQSMAENASVTSLSQRISTSAAEHKITLKRIQEREGFVQIWLEPLSFNSLLDWLNGLRQKSGVRAVQLDIVAADQPGIVNVQRLELAEI</sequence>
<evidence type="ECO:0000256" key="5">
    <source>
        <dbReference type="ARBA" id="ARBA00022519"/>
    </source>
</evidence>
<evidence type="ECO:0000313" key="12">
    <source>
        <dbReference type="Proteomes" id="UP001167864"/>
    </source>
</evidence>
<dbReference type="EMBL" id="JAUEHU010000001">
    <property type="protein sequence ID" value="MDN0086070.1"/>
    <property type="molecule type" value="Genomic_DNA"/>
</dbReference>
<reference evidence="11" key="1">
    <citation type="submission" date="2023-06" db="EMBL/GenBank/DDBJ databases">
        <authorList>
            <person name="Polev D.E."/>
            <person name="Saitova A.T."/>
            <person name="Bogumilchik E.A."/>
            <person name="Kokorina G.I."/>
            <person name="Voskresenskaia E.A."/>
        </authorList>
    </citation>
    <scope>NUCLEOTIDE SEQUENCE</scope>
    <source>
        <strain evidence="11">2145 StPb PI</strain>
    </source>
</reference>
<evidence type="ECO:0000256" key="9">
    <source>
        <dbReference type="ARBA" id="ARBA00023136"/>
    </source>
</evidence>
<gene>
    <name evidence="11" type="ORF">QVN42_01435</name>
</gene>
<dbReference type="Pfam" id="PF04612">
    <property type="entry name" value="T2SSM"/>
    <property type="match status" value="1"/>
</dbReference>
<keyword evidence="8 10" id="KW-1133">Transmembrane helix</keyword>
<dbReference type="AlphaFoldDB" id="A0AAW7K6A2"/>
<dbReference type="SUPFAM" id="SSF103054">
    <property type="entry name" value="General secretion pathway protein M, EpsM"/>
    <property type="match status" value="1"/>
</dbReference>
<evidence type="ECO:0000256" key="3">
    <source>
        <dbReference type="ARBA" id="ARBA00022448"/>
    </source>
</evidence>
<name>A0AAW7K6A2_9GAMM</name>
<dbReference type="GO" id="GO:0015627">
    <property type="term" value="C:type II protein secretion system complex"/>
    <property type="evidence" value="ECO:0007669"/>
    <property type="project" value="InterPro"/>
</dbReference>
<evidence type="ECO:0000256" key="4">
    <source>
        <dbReference type="ARBA" id="ARBA00022475"/>
    </source>
</evidence>
<evidence type="ECO:0000256" key="7">
    <source>
        <dbReference type="ARBA" id="ARBA00022927"/>
    </source>
</evidence>
<keyword evidence="9 10" id="KW-0472">Membrane</keyword>
<keyword evidence="4" id="KW-1003">Cell membrane</keyword>
<dbReference type="RefSeq" id="WP_289817521.1">
    <property type="nucleotide sequence ID" value="NZ_JAUEHU010000001.1"/>
</dbReference>